<dbReference type="GO" id="GO:0004674">
    <property type="term" value="F:protein serine/threonine kinase activity"/>
    <property type="evidence" value="ECO:0007669"/>
    <property type="project" value="UniProtKB-KW"/>
</dbReference>
<protein>
    <submittedName>
        <fullName evidence="9">Serine/threonine protein kinase</fullName>
    </submittedName>
</protein>
<dbReference type="PANTHER" id="PTHR43289:SF6">
    <property type="entry name" value="SERINE_THREONINE-PROTEIN KINASE NEKL-3"/>
    <property type="match status" value="1"/>
</dbReference>
<dbReference type="InterPro" id="IPR011009">
    <property type="entry name" value="Kinase-like_dom_sf"/>
</dbReference>
<evidence type="ECO:0000313" key="10">
    <source>
        <dbReference type="Proteomes" id="UP000539350"/>
    </source>
</evidence>
<dbReference type="AlphaFoldDB" id="A0A7W2TY11"/>
<dbReference type="RefSeq" id="WP_182174412.1">
    <property type="nucleotide sequence ID" value="NZ_JACFXU010000017.1"/>
</dbReference>
<keyword evidence="9" id="KW-0723">Serine/threonine-protein kinase</keyword>
<keyword evidence="6" id="KW-0175">Coiled coil</keyword>
<accession>A0A7W2TY11</accession>
<comment type="caution">
    <text evidence="9">The sequence shown here is derived from an EMBL/GenBank/DDBJ whole genome shotgun (WGS) entry which is preliminary data.</text>
</comment>
<keyword evidence="10" id="KW-1185">Reference proteome</keyword>
<dbReference type="Proteomes" id="UP000539350">
    <property type="component" value="Unassembled WGS sequence"/>
</dbReference>
<evidence type="ECO:0000256" key="1">
    <source>
        <dbReference type="ARBA" id="ARBA00022679"/>
    </source>
</evidence>
<dbReference type="Gene3D" id="1.10.510.10">
    <property type="entry name" value="Transferase(Phosphotransferase) domain 1"/>
    <property type="match status" value="1"/>
</dbReference>
<evidence type="ECO:0000313" key="9">
    <source>
        <dbReference type="EMBL" id="MBA6414000.1"/>
    </source>
</evidence>
<evidence type="ECO:0000256" key="7">
    <source>
        <dbReference type="SAM" id="MobiDB-lite"/>
    </source>
</evidence>
<gene>
    <name evidence="9" type="ORF">H2508_12845</name>
</gene>
<organism evidence="9 10">
    <name type="scientific">Sediminihaliea albiluteola</name>
    <dbReference type="NCBI Taxonomy" id="2758564"/>
    <lineage>
        <taxon>Bacteria</taxon>
        <taxon>Pseudomonadati</taxon>
        <taxon>Pseudomonadota</taxon>
        <taxon>Gammaproteobacteria</taxon>
        <taxon>Cellvibrionales</taxon>
        <taxon>Halieaceae</taxon>
        <taxon>Sediminihaliea</taxon>
    </lineage>
</organism>
<dbReference type="EMBL" id="JACFXU010000017">
    <property type="protein sequence ID" value="MBA6414000.1"/>
    <property type="molecule type" value="Genomic_DNA"/>
</dbReference>
<dbReference type="PROSITE" id="PS00107">
    <property type="entry name" value="PROTEIN_KINASE_ATP"/>
    <property type="match status" value="1"/>
</dbReference>
<feature type="region of interest" description="Disordered" evidence="7">
    <location>
        <begin position="1"/>
        <end position="53"/>
    </location>
</feature>
<reference evidence="9 10" key="1">
    <citation type="submission" date="2020-07" db="EMBL/GenBank/DDBJ databases">
        <title>Halieaceae bacterium, F7430, whole genome shotgun sequencing project.</title>
        <authorList>
            <person name="Jiang S."/>
            <person name="Liu Z.W."/>
            <person name="Du Z.J."/>
        </authorList>
    </citation>
    <scope>NUCLEOTIDE SEQUENCE [LARGE SCALE GENOMIC DNA]</scope>
    <source>
        <strain evidence="9 10">F7430</strain>
    </source>
</reference>
<sequence>MGQRDNIKPSSAADQPSLNNDDELTVTDPVEPPSEAGVDPAGYSEKGGGATQTGFDHARELAEKAKSQKGRLLKQRFVLEDVLGEGGMGLVYKARDLRKVEAEDRNPYIALKVLGQQFKNHPQAFVSLQQEAVKSQKLAHPNIVTVHDFDRDDDTIFMTMELLKGDALDALLKLEAPFSKEVAMRYFRDLCAGLEYAHKRDLVHSDFKPGNIFVTTGGTVKILDFGIARAANKNALSHDFDVADLGALTPAYATVEMVNREAPSFSDDIYALACVLYLMLTGEHPYQRKSAYDAQQAKLKPARPEGLNNREWQALSAALSTEKSKRPASIAQFRESMMPPASRRGALKSVAAVVILALGAAAWLGYQQYEAQQAEAAAVNARLKAAEDCFFVQDYSCTIENTLVLKNLAPDNTEAQKLLQLAQNAQAKLARETMVNSRLAEARECLSSGDFSCARVKLQEVLKSQPDHAEAKVLLEQSEQRSAQARVGTILARAEDCLDSANFSCVQQALTDAQEQGAVAADLYPVQRRLDNLLAEREQASKEQGAAIARLLSESERCLQQGDHNCSEAKLSEVLELDALNTRAIEMKQSIATARQQAQFNQQTVARFLQEAERCLERKDYSCTIARSESALAIIPEHGPAQAMIRKAEAAQNKAKMNISIQ</sequence>
<keyword evidence="2 5" id="KW-0547">Nucleotide-binding</keyword>
<feature type="coiled-coil region" evidence="6">
    <location>
        <begin position="366"/>
        <end position="432"/>
    </location>
</feature>
<dbReference type="InterPro" id="IPR000719">
    <property type="entry name" value="Prot_kinase_dom"/>
</dbReference>
<evidence type="ECO:0000256" key="6">
    <source>
        <dbReference type="SAM" id="Coils"/>
    </source>
</evidence>
<dbReference type="CDD" id="cd14014">
    <property type="entry name" value="STKc_PknB_like"/>
    <property type="match status" value="1"/>
</dbReference>
<feature type="compositionally biased region" description="Polar residues" evidence="7">
    <location>
        <begin position="8"/>
        <end position="19"/>
    </location>
</feature>
<evidence type="ECO:0000256" key="3">
    <source>
        <dbReference type="ARBA" id="ARBA00022777"/>
    </source>
</evidence>
<dbReference type="Pfam" id="PF00069">
    <property type="entry name" value="Pkinase"/>
    <property type="match status" value="1"/>
</dbReference>
<keyword evidence="1" id="KW-0808">Transferase</keyword>
<keyword evidence="4 5" id="KW-0067">ATP-binding</keyword>
<dbReference type="Gene3D" id="3.30.200.20">
    <property type="entry name" value="Phosphorylase Kinase, domain 1"/>
    <property type="match status" value="1"/>
</dbReference>
<dbReference type="GO" id="GO:0005524">
    <property type="term" value="F:ATP binding"/>
    <property type="evidence" value="ECO:0007669"/>
    <property type="project" value="UniProtKB-UniRule"/>
</dbReference>
<feature type="domain" description="Protein kinase" evidence="8">
    <location>
        <begin position="77"/>
        <end position="338"/>
    </location>
</feature>
<evidence type="ECO:0000259" key="8">
    <source>
        <dbReference type="PROSITE" id="PS50011"/>
    </source>
</evidence>
<evidence type="ECO:0000256" key="2">
    <source>
        <dbReference type="ARBA" id="ARBA00022741"/>
    </source>
</evidence>
<evidence type="ECO:0000256" key="5">
    <source>
        <dbReference type="PROSITE-ProRule" id="PRU10141"/>
    </source>
</evidence>
<proteinExistence type="predicted"/>
<dbReference type="PROSITE" id="PS50011">
    <property type="entry name" value="PROTEIN_KINASE_DOM"/>
    <property type="match status" value="1"/>
</dbReference>
<name>A0A7W2TY11_9GAMM</name>
<dbReference type="InterPro" id="IPR008271">
    <property type="entry name" value="Ser/Thr_kinase_AS"/>
</dbReference>
<dbReference type="PANTHER" id="PTHR43289">
    <property type="entry name" value="MITOGEN-ACTIVATED PROTEIN KINASE KINASE KINASE 20-RELATED"/>
    <property type="match status" value="1"/>
</dbReference>
<evidence type="ECO:0000256" key="4">
    <source>
        <dbReference type="ARBA" id="ARBA00022840"/>
    </source>
</evidence>
<dbReference type="SUPFAM" id="SSF56112">
    <property type="entry name" value="Protein kinase-like (PK-like)"/>
    <property type="match status" value="1"/>
</dbReference>
<feature type="binding site" evidence="5">
    <location>
        <position position="112"/>
    </location>
    <ligand>
        <name>ATP</name>
        <dbReference type="ChEBI" id="CHEBI:30616"/>
    </ligand>
</feature>
<dbReference type="InterPro" id="IPR017441">
    <property type="entry name" value="Protein_kinase_ATP_BS"/>
</dbReference>
<dbReference type="PROSITE" id="PS00108">
    <property type="entry name" value="PROTEIN_KINASE_ST"/>
    <property type="match status" value="1"/>
</dbReference>
<keyword evidence="3 9" id="KW-0418">Kinase</keyword>